<dbReference type="AlphaFoldDB" id="A0A1I3CFA7"/>
<feature type="domain" description="Carboxymuconolactone decarboxylase-like" evidence="1">
    <location>
        <begin position="23"/>
        <end position="105"/>
    </location>
</feature>
<keyword evidence="2" id="KW-0560">Oxidoreductase</keyword>
<evidence type="ECO:0000313" key="3">
    <source>
        <dbReference type="Proteomes" id="UP000183635"/>
    </source>
</evidence>
<dbReference type="STRING" id="34004.SAMN04488021_13043"/>
<dbReference type="NCBIfam" id="TIGR00778">
    <property type="entry name" value="ahpD_dom"/>
    <property type="match status" value="1"/>
</dbReference>
<name>A0A1I3CFA7_9RHOB</name>
<dbReference type="SUPFAM" id="SSF69118">
    <property type="entry name" value="AhpD-like"/>
    <property type="match status" value="1"/>
</dbReference>
<dbReference type="InterPro" id="IPR003779">
    <property type="entry name" value="CMD-like"/>
</dbReference>
<protein>
    <submittedName>
        <fullName evidence="2">Alkylhydroperoxidase AhpD family core domain-containing protein</fullName>
    </submittedName>
</protein>
<dbReference type="RefSeq" id="WP_074969421.1">
    <property type="nucleotide sequence ID" value="NZ_CBCRYP010000028.1"/>
</dbReference>
<dbReference type="InterPro" id="IPR029032">
    <property type="entry name" value="AhpD-like"/>
</dbReference>
<sequence length="123" mass="12769">MAEAKRRLAEMNARAAALYRADPKTMGAFRGLMLAAGREGRIGPAMKEMIALAVAIGRGCEDCVLFHAAEARAHGAGREELLEVLAVAIEMSGGPGTVYAAKALQAFDQLQGDGGDVGPERGA</sequence>
<keyword evidence="2" id="KW-0575">Peroxidase</keyword>
<dbReference type="PANTHER" id="PTHR33930">
    <property type="entry name" value="ALKYL HYDROPEROXIDE REDUCTASE AHPD"/>
    <property type="match status" value="1"/>
</dbReference>
<evidence type="ECO:0000313" key="2">
    <source>
        <dbReference type="EMBL" id="SFH73125.1"/>
    </source>
</evidence>
<dbReference type="PANTHER" id="PTHR33930:SF2">
    <property type="entry name" value="BLR3452 PROTEIN"/>
    <property type="match status" value="1"/>
</dbReference>
<accession>A0A1I3CFA7</accession>
<gene>
    <name evidence="2" type="ORF">SAMN04488021_13043</name>
</gene>
<dbReference type="Gene3D" id="1.20.1290.10">
    <property type="entry name" value="AhpD-like"/>
    <property type="match status" value="1"/>
</dbReference>
<dbReference type="EMBL" id="FOPU01000030">
    <property type="protein sequence ID" value="SFH73125.1"/>
    <property type="molecule type" value="Genomic_DNA"/>
</dbReference>
<dbReference type="InterPro" id="IPR004675">
    <property type="entry name" value="AhpD_core"/>
</dbReference>
<dbReference type="Pfam" id="PF02627">
    <property type="entry name" value="CMD"/>
    <property type="match status" value="1"/>
</dbReference>
<organism evidence="2 3">
    <name type="scientific">Paracoccus aminovorans</name>
    <dbReference type="NCBI Taxonomy" id="34004"/>
    <lineage>
        <taxon>Bacteria</taxon>
        <taxon>Pseudomonadati</taxon>
        <taxon>Pseudomonadota</taxon>
        <taxon>Alphaproteobacteria</taxon>
        <taxon>Rhodobacterales</taxon>
        <taxon>Paracoccaceae</taxon>
        <taxon>Paracoccus</taxon>
    </lineage>
</organism>
<keyword evidence="3" id="KW-1185">Reference proteome</keyword>
<reference evidence="2 3" key="1">
    <citation type="submission" date="2016-10" db="EMBL/GenBank/DDBJ databases">
        <authorList>
            <person name="de Groot N.N."/>
        </authorList>
    </citation>
    <scope>NUCLEOTIDE SEQUENCE [LARGE SCALE GENOMIC DNA]</scope>
    <source>
        <strain evidence="2 3">DSM 8537</strain>
    </source>
</reference>
<dbReference type="Proteomes" id="UP000183635">
    <property type="component" value="Unassembled WGS sequence"/>
</dbReference>
<dbReference type="GO" id="GO:0051920">
    <property type="term" value="F:peroxiredoxin activity"/>
    <property type="evidence" value="ECO:0007669"/>
    <property type="project" value="InterPro"/>
</dbReference>
<evidence type="ECO:0000259" key="1">
    <source>
        <dbReference type="Pfam" id="PF02627"/>
    </source>
</evidence>
<dbReference type="OrthoDB" id="1683318at2"/>
<proteinExistence type="predicted"/>